<evidence type="ECO:0000256" key="1">
    <source>
        <dbReference type="SAM" id="MobiDB-lite"/>
    </source>
</evidence>
<evidence type="ECO:0000313" key="3">
    <source>
        <dbReference type="Proteomes" id="UP000320762"/>
    </source>
</evidence>
<comment type="caution">
    <text evidence="2">The sequence shown here is derived from an EMBL/GenBank/DDBJ whole genome shotgun (WGS) entry which is preliminary data.</text>
</comment>
<feature type="region of interest" description="Disordered" evidence="1">
    <location>
        <begin position="48"/>
        <end position="83"/>
    </location>
</feature>
<reference evidence="2 3" key="1">
    <citation type="journal article" date="2019" name="New Phytol.">
        <title>Comparative genomics reveals unique wood-decay strategies and fruiting body development in the Schizophyllaceae.</title>
        <authorList>
            <person name="Almasi E."/>
            <person name="Sahu N."/>
            <person name="Krizsan K."/>
            <person name="Balint B."/>
            <person name="Kovacs G.M."/>
            <person name="Kiss B."/>
            <person name="Cseklye J."/>
            <person name="Drula E."/>
            <person name="Henrissat B."/>
            <person name="Nagy I."/>
            <person name="Chovatia M."/>
            <person name="Adam C."/>
            <person name="LaButti K."/>
            <person name="Lipzen A."/>
            <person name="Riley R."/>
            <person name="Grigoriev I.V."/>
            <person name="Nagy L.G."/>
        </authorList>
    </citation>
    <scope>NUCLEOTIDE SEQUENCE [LARGE SCALE GENOMIC DNA]</scope>
    <source>
        <strain evidence="2 3">NL-1724</strain>
    </source>
</reference>
<name>A0A550CNU2_9AGAR</name>
<proteinExistence type="predicted"/>
<keyword evidence="3" id="KW-1185">Reference proteome</keyword>
<protein>
    <submittedName>
        <fullName evidence="2">Uncharacterized protein</fullName>
    </submittedName>
</protein>
<evidence type="ECO:0000313" key="2">
    <source>
        <dbReference type="EMBL" id="TRM66482.1"/>
    </source>
</evidence>
<dbReference type="AlphaFoldDB" id="A0A550CNU2"/>
<accession>A0A550CNU2</accession>
<organism evidence="2 3">
    <name type="scientific">Schizophyllum amplum</name>
    <dbReference type="NCBI Taxonomy" id="97359"/>
    <lineage>
        <taxon>Eukaryota</taxon>
        <taxon>Fungi</taxon>
        <taxon>Dikarya</taxon>
        <taxon>Basidiomycota</taxon>
        <taxon>Agaricomycotina</taxon>
        <taxon>Agaricomycetes</taxon>
        <taxon>Agaricomycetidae</taxon>
        <taxon>Agaricales</taxon>
        <taxon>Schizophyllaceae</taxon>
        <taxon>Schizophyllum</taxon>
    </lineage>
</organism>
<feature type="compositionally biased region" description="Basic and acidic residues" evidence="1">
    <location>
        <begin position="74"/>
        <end position="83"/>
    </location>
</feature>
<dbReference type="EMBL" id="VDMD01000003">
    <property type="protein sequence ID" value="TRM66482.1"/>
    <property type="molecule type" value="Genomic_DNA"/>
</dbReference>
<gene>
    <name evidence="2" type="ORF">BD626DRAFT_482738</name>
</gene>
<sequence length="83" mass="8741">MTHHPRPAVVLLLRRRLLASTSSPKLLSTFTLPSSFSSLVPAVIALAPRSSYSPPPTRRSAGMGGTDGSAVGVIRDDGSNSRR</sequence>
<dbReference type="Proteomes" id="UP000320762">
    <property type="component" value="Unassembled WGS sequence"/>
</dbReference>